<proteinExistence type="predicted"/>
<reference evidence="2" key="1">
    <citation type="submission" date="2014-09" db="EMBL/GenBank/DDBJ databases">
        <authorList>
            <person name="Sharma Rahul"/>
            <person name="Thines Marco"/>
        </authorList>
    </citation>
    <scope>NUCLEOTIDE SEQUENCE [LARGE SCALE GENOMIC DNA]</scope>
</reference>
<dbReference type="AlphaFoldDB" id="A0A0P1ASF0"/>
<dbReference type="Proteomes" id="UP000054928">
    <property type="component" value="Unassembled WGS sequence"/>
</dbReference>
<evidence type="ECO:0000313" key="2">
    <source>
        <dbReference type="Proteomes" id="UP000054928"/>
    </source>
</evidence>
<accession>A0A0P1ASF0</accession>
<evidence type="ECO:0000313" key="1">
    <source>
        <dbReference type="EMBL" id="CEG44233.1"/>
    </source>
</evidence>
<dbReference type="EMBL" id="CCYD01000913">
    <property type="protein sequence ID" value="CEG44233.1"/>
    <property type="molecule type" value="Genomic_DNA"/>
</dbReference>
<protein>
    <submittedName>
        <fullName evidence="1">Uncharacterized protein</fullName>
    </submittedName>
</protein>
<dbReference type="RefSeq" id="XP_024580602.1">
    <property type="nucleotide sequence ID" value="XM_024730312.1"/>
</dbReference>
<sequence length="51" mass="5724">MGLGTFIGLLSIFRQTCSRKSLLSVFLAQIVFFVLSQCDAYSLELYTKNSL</sequence>
<keyword evidence="2" id="KW-1185">Reference proteome</keyword>
<organism evidence="1 2">
    <name type="scientific">Plasmopara halstedii</name>
    <name type="common">Downy mildew of sunflower</name>
    <dbReference type="NCBI Taxonomy" id="4781"/>
    <lineage>
        <taxon>Eukaryota</taxon>
        <taxon>Sar</taxon>
        <taxon>Stramenopiles</taxon>
        <taxon>Oomycota</taxon>
        <taxon>Peronosporomycetes</taxon>
        <taxon>Peronosporales</taxon>
        <taxon>Peronosporaceae</taxon>
        <taxon>Plasmopara</taxon>
    </lineage>
</organism>
<dbReference type="GeneID" id="36409547"/>
<name>A0A0P1ASF0_PLAHL</name>